<dbReference type="Proteomes" id="UP000646749">
    <property type="component" value="Unassembled WGS sequence"/>
</dbReference>
<name>A0ABQ4E2E7_9ACTN</name>
<feature type="signal peptide" evidence="4">
    <location>
        <begin position="1"/>
        <end position="24"/>
    </location>
</feature>
<accession>A0ABQ4E2E7</accession>
<organism evidence="6 7">
    <name type="scientific">Plantactinospora endophytica</name>
    <dbReference type="NCBI Taxonomy" id="673535"/>
    <lineage>
        <taxon>Bacteria</taxon>
        <taxon>Bacillati</taxon>
        <taxon>Actinomycetota</taxon>
        <taxon>Actinomycetes</taxon>
        <taxon>Micromonosporales</taxon>
        <taxon>Micromonosporaceae</taxon>
        <taxon>Plantactinospora</taxon>
    </lineage>
</organism>
<dbReference type="PANTHER" id="PTHR10587:SF133">
    <property type="entry name" value="CHITIN DEACETYLASE 1-RELATED"/>
    <property type="match status" value="1"/>
</dbReference>
<feature type="region of interest" description="Disordered" evidence="3">
    <location>
        <begin position="29"/>
        <end position="75"/>
    </location>
</feature>
<dbReference type="PROSITE" id="PS51257">
    <property type="entry name" value="PROKAR_LIPOPROTEIN"/>
    <property type="match status" value="1"/>
</dbReference>
<feature type="chain" id="PRO_5046496325" description="NodB homology domain-containing protein" evidence="4">
    <location>
        <begin position="25"/>
        <end position="265"/>
    </location>
</feature>
<gene>
    <name evidence="6" type="ORF">Pen02_37770</name>
</gene>
<dbReference type="Pfam" id="PF01522">
    <property type="entry name" value="Polysacc_deac_1"/>
    <property type="match status" value="1"/>
</dbReference>
<dbReference type="PROSITE" id="PS51677">
    <property type="entry name" value="NODB"/>
    <property type="match status" value="1"/>
</dbReference>
<comment type="caution">
    <text evidence="6">The sequence shown here is derived from an EMBL/GenBank/DDBJ whole genome shotgun (WGS) entry which is preliminary data.</text>
</comment>
<evidence type="ECO:0000256" key="3">
    <source>
        <dbReference type="SAM" id="MobiDB-lite"/>
    </source>
</evidence>
<sequence length="265" mass="29033">MTRRTALAGCLVLLVLLSTGCASEQPVPARSPLPYPPIPQVSTTPSAAPTPPATAPRKPGKKPAARSTIGPLNTQRMTGTRGVALTFDDGPHPQWTPKVLDQLRKAGVKATFCVVGVKVRKYPTLVRRIVREGHTLCNHSWQHDLKLGSRKTAQIRADLRRTNQEILRAVPGASIPYYRQPGGKWTKPVVQVARGLRMKPLHWDVDPQDWDDTSTPVITRRVAQQARPGSIVLLHDGGGDRSRTLGACPQVISSLKRKYGITLLR</sequence>
<evidence type="ECO:0000259" key="5">
    <source>
        <dbReference type="PROSITE" id="PS51677"/>
    </source>
</evidence>
<keyword evidence="2" id="KW-0378">Hydrolase</keyword>
<reference evidence="6 7" key="1">
    <citation type="submission" date="2021-01" db="EMBL/GenBank/DDBJ databases">
        <title>Whole genome shotgun sequence of Plantactinospora endophytica NBRC 110450.</title>
        <authorList>
            <person name="Komaki H."/>
            <person name="Tamura T."/>
        </authorList>
    </citation>
    <scope>NUCLEOTIDE SEQUENCE [LARGE SCALE GENOMIC DNA]</scope>
    <source>
        <strain evidence="6 7">NBRC 110450</strain>
    </source>
</reference>
<dbReference type="SUPFAM" id="SSF88713">
    <property type="entry name" value="Glycoside hydrolase/deacetylase"/>
    <property type="match status" value="1"/>
</dbReference>
<proteinExistence type="predicted"/>
<dbReference type="InterPro" id="IPR002509">
    <property type="entry name" value="NODB_dom"/>
</dbReference>
<keyword evidence="7" id="KW-1185">Reference proteome</keyword>
<dbReference type="InterPro" id="IPR050248">
    <property type="entry name" value="Polysacc_deacetylase_ArnD"/>
</dbReference>
<dbReference type="Gene3D" id="3.20.20.370">
    <property type="entry name" value="Glycoside hydrolase/deacetylase"/>
    <property type="match status" value="1"/>
</dbReference>
<feature type="domain" description="NodB homology" evidence="5">
    <location>
        <begin position="81"/>
        <end position="264"/>
    </location>
</feature>
<evidence type="ECO:0000313" key="6">
    <source>
        <dbReference type="EMBL" id="GIG88841.1"/>
    </source>
</evidence>
<dbReference type="RefSeq" id="WP_203867366.1">
    <property type="nucleotide sequence ID" value="NZ_BONW01000017.1"/>
</dbReference>
<evidence type="ECO:0000256" key="2">
    <source>
        <dbReference type="ARBA" id="ARBA00022801"/>
    </source>
</evidence>
<feature type="compositionally biased region" description="Pro residues" evidence="3">
    <location>
        <begin position="29"/>
        <end position="39"/>
    </location>
</feature>
<dbReference type="CDD" id="cd10917">
    <property type="entry name" value="CE4_NodB_like_6s_7s"/>
    <property type="match status" value="1"/>
</dbReference>
<dbReference type="PANTHER" id="PTHR10587">
    <property type="entry name" value="GLYCOSYL TRANSFERASE-RELATED"/>
    <property type="match status" value="1"/>
</dbReference>
<evidence type="ECO:0000256" key="1">
    <source>
        <dbReference type="ARBA" id="ARBA00022723"/>
    </source>
</evidence>
<dbReference type="EMBL" id="BONW01000017">
    <property type="protein sequence ID" value="GIG88841.1"/>
    <property type="molecule type" value="Genomic_DNA"/>
</dbReference>
<keyword evidence="1" id="KW-0479">Metal-binding</keyword>
<evidence type="ECO:0000313" key="7">
    <source>
        <dbReference type="Proteomes" id="UP000646749"/>
    </source>
</evidence>
<dbReference type="InterPro" id="IPR011330">
    <property type="entry name" value="Glyco_hydro/deAcase_b/a-brl"/>
</dbReference>
<protein>
    <recommendedName>
        <fullName evidence="5">NodB homology domain-containing protein</fullName>
    </recommendedName>
</protein>
<evidence type="ECO:0000256" key="4">
    <source>
        <dbReference type="SAM" id="SignalP"/>
    </source>
</evidence>
<keyword evidence="4" id="KW-0732">Signal</keyword>